<dbReference type="EMBL" id="LNQE01000944">
    <property type="protein sequence ID" value="KUG22687.1"/>
    <property type="molecule type" value="Genomic_DNA"/>
</dbReference>
<dbReference type="PANTHER" id="PTHR30548">
    <property type="entry name" value="2-HYDROXYGLUTARYL-COA DEHYDRATASE, D-COMPONENT-RELATED"/>
    <property type="match status" value="1"/>
</dbReference>
<dbReference type="Gene3D" id="3.40.50.11890">
    <property type="match status" value="1"/>
</dbReference>
<comment type="caution">
    <text evidence="2">The sequence shown here is derived from an EMBL/GenBank/DDBJ whole genome shotgun (WGS) entry which is preliminary data.</text>
</comment>
<evidence type="ECO:0000313" key="2">
    <source>
        <dbReference type="EMBL" id="KUG22687.1"/>
    </source>
</evidence>
<reference evidence="2" key="1">
    <citation type="journal article" date="2015" name="Proc. Natl. Acad. Sci. U.S.A.">
        <title>Networks of energetic and metabolic interactions define dynamics in microbial communities.</title>
        <authorList>
            <person name="Embree M."/>
            <person name="Liu J.K."/>
            <person name="Al-Bassam M.M."/>
            <person name="Zengler K."/>
        </authorList>
    </citation>
    <scope>NUCLEOTIDE SEQUENCE</scope>
</reference>
<dbReference type="AlphaFoldDB" id="A0A0W8FP38"/>
<evidence type="ECO:0000256" key="1">
    <source>
        <dbReference type="ARBA" id="ARBA00005806"/>
    </source>
</evidence>
<organism evidence="2">
    <name type="scientific">hydrocarbon metagenome</name>
    <dbReference type="NCBI Taxonomy" id="938273"/>
    <lineage>
        <taxon>unclassified sequences</taxon>
        <taxon>metagenomes</taxon>
        <taxon>ecological metagenomes</taxon>
    </lineage>
</organism>
<evidence type="ECO:0008006" key="3">
    <source>
        <dbReference type="Google" id="ProtNLM"/>
    </source>
</evidence>
<comment type="similarity">
    <text evidence="1">Belongs to the FldB/FldC dehydratase alpha/beta subunit family.</text>
</comment>
<dbReference type="Pfam" id="PF06050">
    <property type="entry name" value="HGD-D"/>
    <property type="match status" value="1"/>
</dbReference>
<accession>A0A0W8FP38</accession>
<dbReference type="InterPro" id="IPR010327">
    <property type="entry name" value="FldB/FldC_alpha/beta"/>
</dbReference>
<sequence length="394" mass="44754">MKTILDETRELASSTHNHYLEEAKREGKKIIGYFCSYMPEELIHAAGFVPYRMRAVESKSTTKADAYYSSINCTFVKHCFNKALSGDFAFLDGVVFVNGCDHSRRMYDNWRYAKIGTPFLYMFFAPHMINEAALEYFSLECGKLKSAMEKHFQISITDESLKASIELYNRKRRLLADIYALRKNKNVPIKASELLGVMLAVTAVPVEKAIDILADVKKFIEGRVVSKPDDMRLFISGGCIEELEHLELIEDCGCVIVADNICLGTRHFLDEVGMEENPLQAIAQRYLSHLSCPRMMGDFQRRLDYLLGVIKEYGIDGVIIEKLKFCDIWGGEMYLHRVESKNRGIPLLALERELYGGGAGQVKTRVQAFLEKLKNKQATDEGMVRAAGTDYKPK</sequence>
<name>A0A0W8FP38_9ZZZZ</name>
<dbReference type="Gene3D" id="1.20.1270.370">
    <property type="match status" value="1"/>
</dbReference>
<dbReference type="PANTHER" id="PTHR30548:SF1">
    <property type="entry name" value="DEHYDRATASE SUBUNIT MJ0007-RELATED"/>
    <property type="match status" value="1"/>
</dbReference>
<proteinExistence type="inferred from homology"/>
<protein>
    <recommendedName>
        <fullName evidence="3">2-hydroxyacyl-CoA dehydratase</fullName>
    </recommendedName>
</protein>
<gene>
    <name evidence="2" type="ORF">ASZ90_007522</name>
</gene>
<dbReference type="Gene3D" id="3.40.50.11900">
    <property type="match status" value="1"/>
</dbReference>